<protein>
    <submittedName>
        <fullName evidence="1">Uncharacterized protein</fullName>
    </submittedName>
</protein>
<reference evidence="1 2" key="1">
    <citation type="submission" date="2016-12" db="EMBL/GenBank/DDBJ databases">
        <title>The whole genome sequencing and assembly of Lactobacillus amylophilus DSM 20533T strain.</title>
        <authorList>
            <person name="Lee Y.-J."/>
            <person name="Yi H."/>
            <person name="Bahn Y.-S."/>
            <person name="Kim J.F."/>
            <person name="Lee D.-W."/>
        </authorList>
    </citation>
    <scope>NUCLEOTIDE SEQUENCE [LARGE SCALE GENOMIC DNA]</scope>
    <source>
        <strain evidence="1 2">DSM 20533</strain>
    </source>
</reference>
<organism evidence="1 2">
    <name type="scientific">Amylolactobacillus amylophilus DSM 20533 = JCM 1125</name>
    <dbReference type="NCBI Taxonomy" id="1423721"/>
    <lineage>
        <taxon>Bacteria</taxon>
        <taxon>Bacillati</taxon>
        <taxon>Bacillota</taxon>
        <taxon>Bacilli</taxon>
        <taxon>Lactobacillales</taxon>
        <taxon>Lactobacillaceae</taxon>
        <taxon>Amylolactobacillus</taxon>
    </lineage>
</organism>
<dbReference type="Proteomes" id="UP000185499">
    <property type="component" value="Chromosome"/>
</dbReference>
<dbReference type="RefSeq" id="WP_054746163.1">
    <property type="nucleotide sequence ID" value="NZ_AYYS01000007.1"/>
</dbReference>
<sequence length="95" mass="11288">MNIAQYYIKAAEESQWSFKLWIRYLNKHISRAATLITADDVKVITESGKLQEWQKAILELAMDKTTIIWQIVVEYSEPAKDNWRYQEAVSRWQHA</sequence>
<dbReference type="AlphaFoldDB" id="A0A1L6XBS6"/>
<dbReference type="KEGG" id="lah:LA20533_03665"/>
<evidence type="ECO:0000313" key="1">
    <source>
        <dbReference type="EMBL" id="APT18419.1"/>
    </source>
</evidence>
<name>A0A1L6XBS6_9LACO</name>
<accession>A0A1L6XBS6</accession>
<evidence type="ECO:0000313" key="2">
    <source>
        <dbReference type="Proteomes" id="UP000185499"/>
    </source>
</evidence>
<dbReference type="EMBL" id="CP018888">
    <property type="protein sequence ID" value="APT18419.1"/>
    <property type="molecule type" value="Genomic_DNA"/>
</dbReference>
<keyword evidence="2" id="KW-1185">Reference proteome</keyword>
<proteinExistence type="predicted"/>
<dbReference type="OrthoDB" id="2242758at2"/>
<gene>
    <name evidence="1" type="ORF">LA20533_03665</name>
</gene>